<accession>A0A0X3TKG4</accession>
<dbReference type="FunFam" id="2.40.110.10:FF:000002">
    <property type="entry name" value="Acyl-CoA dehydrogenase fadE12"/>
    <property type="match status" value="1"/>
</dbReference>
<dbReference type="GO" id="GO:0003995">
    <property type="term" value="F:acyl-CoA dehydrogenase activity"/>
    <property type="evidence" value="ECO:0007669"/>
    <property type="project" value="TreeGrafter"/>
</dbReference>
<dbReference type="EMBL" id="LQBQ01000036">
    <property type="protein sequence ID" value="KUJ76255.1"/>
    <property type="molecule type" value="Genomic_DNA"/>
</dbReference>
<evidence type="ECO:0000313" key="11">
    <source>
        <dbReference type="Proteomes" id="UP000053791"/>
    </source>
</evidence>
<reference evidence="10 11" key="1">
    <citation type="submission" date="2015-12" db="EMBL/GenBank/DDBJ databases">
        <authorList>
            <person name="Shamseldin A."/>
            <person name="Moawad H."/>
            <person name="Abd El-Rahim W.M."/>
            <person name="Sadowsky M.J."/>
        </authorList>
    </citation>
    <scope>NUCLEOTIDE SEQUENCE [LARGE SCALE GENOMIC DNA]</scope>
    <source>
        <strain evidence="10 11">ZGT118</strain>
    </source>
</reference>
<evidence type="ECO:0000256" key="3">
    <source>
        <dbReference type="ARBA" id="ARBA00022630"/>
    </source>
</evidence>
<evidence type="ECO:0000259" key="9">
    <source>
        <dbReference type="Pfam" id="PF02771"/>
    </source>
</evidence>
<dbReference type="InterPro" id="IPR006091">
    <property type="entry name" value="Acyl-CoA_Oxase/DH_mid-dom"/>
</dbReference>
<dbReference type="GO" id="GO:0033539">
    <property type="term" value="P:fatty acid beta-oxidation using acyl-CoA dehydrogenase"/>
    <property type="evidence" value="ECO:0007669"/>
    <property type="project" value="TreeGrafter"/>
</dbReference>
<keyword evidence="11" id="KW-1185">Reference proteome</keyword>
<dbReference type="InterPro" id="IPR050741">
    <property type="entry name" value="Acyl-CoA_dehydrogenase"/>
</dbReference>
<evidence type="ECO:0000256" key="1">
    <source>
        <dbReference type="ARBA" id="ARBA00001974"/>
    </source>
</evidence>
<dbReference type="InterPro" id="IPR009100">
    <property type="entry name" value="AcylCoA_DH/oxidase_NM_dom_sf"/>
</dbReference>
<evidence type="ECO:0000313" key="10">
    <source>
        <dbReference type="EMBL" id="KUJ76255.1"/>
    </source>
</evidence>
<dbReference type="RefSeq" id="WP_068349123.1">
    <property type="nucleotide sequence ID" value="NZ_LQBQ01000036.1"/>
</dbReference>
<dbReference type="AlphaFoldDB" id="A0A0X3TKG4"/>
<comment type="cofactor">
    <cofactor evidence="1 6">
        <name>FAD</name>
        <dbReference type="ChEBI" id="CHEBI:57692"/>
    </cofactor>
</comment>
<feature type="domain" description="Acyl-CoA oxidase/dehydrogenase middle" evidence="8">
    <location>
        <begin position="127"/>
        <end position="220"/>
    </location>
</feature>
<dbReference type="InterPro" id="IPR036250">
    <property type="entry name" value="AcylCo_DH-like_C"/>
</dbReference>
<dbReference type="Gene3D" id="2.40.110.10">
    <property type="entry name" value="Butyryl-CoA Dehydrogenase, subunit A, domain 2"/>
    <property type="match status" value="1"/>
</dbReference>
<gene>
    <name evidence="10" type="ORF">AVO45_13175</name>
</gene>
<feature type="domain" description="Acyl-CoA dehydrogenase/oxidase C-terminal" evidence="7">
    <location>
        <begin position="232"/>
        <end position="380"/>
    </location>
</feature>
<dbReference type="OrthoDB" id="9775090at2"/>
<dbReference type="Pfam" id="PF02770">
    <property type="entry name" value="Acyl-CoA_dh_M"/>
    <property type="match status" value="1"/>
</dbReference>
<dbReference type="InterPro" id="IPR037069">
    <property type="entry name" value="AcylCoA_DH/ox_N_sf"/>
</dbReference>
<proteinExistence type="inferred from homology"/>
<dbReference type="Pfam" id="PF02771">
    <property type="entry name" value="Acyl-CoA_dh_N"/>
    <property type="match status" value="1"/>
</dbReference>
<protein>
    <submittedName>
        <fullName evidence="10">Acyl-CoA dehydrogenase</fullName>
    </submittedName>
</protein>
<dbReference type="STRING" id="1685379.AVO45_13175"/>
<dbReference type="InterPro" id="IPR009075">
    <property type="entry name" value="AcylCo_DH/oxidase_C"/>
</dbReference>
<dbReference type="SUPFAM" id="SSF47203">
    <property type="entry name" value="Acyl-CoA dehydrogenase C-terminal domain-like"/>
    <property type="match status" value="1"/>
</dbReference>
<dbReference type="Gene3D" id="1.20.140.10">
    <property type="entry name" value="Butyryl-CoA Dehydrogenase, subunit A, domain 3"/>
    <property type="match status" value="1"/>
</dbReference>
<dbReference type="PANTHER" id="PTHR48083:SF28">
    <property type="entry name" value="ACYL-COA DEHYDROGENASE FAMILY PROTEIN (AFU_ORTHOLOGUE AFUA_6G10880)-RELATED"/>
    <property type="match status" value="1"/>
</dbReference>
<dbReference type="PANTHER" id="PTHR48083">
    <property type="entry name" value="MEDIUM-CHAIN SPECIFIC ACYL-COA DEHYDROGENASE, MITOCHONDRIAL-RELATED"/>
    <property type="match status" value="1"/>
</dbReference>
<name>A0A0X3TKG4_9RHOB</name>
<comment type="caution">
    <text evidence="10">The sequence shown here is derived from an EMBL/GenBank/DDBJ whole genome shotgun (WGS) entry which is preliminary data.</text>
</comment>
<dbReference type="InterPro" id="IPR046373">
    <property type="entry name" value="Acyl-CoA_Oxase/DH_mid-dom_sf"/>
</dbReference>
<evidence type="ECO:0000256" key="2">
    <source>
        <dbReference type="ARBA" id="ARBA00009347"/>
    </source>
</evidence>
<dbReference type="SUPFAM" id="SSF56645">
    <property type="entry name" value="Acyl-CoA dehydrogenase NM domain-like"/>
    <property type="match status" value="1"/>
</dbReference>
<organism evidence="10 11">
    <name type="scientific">Ruegeria marisrubri</name>
    <dbReference type="NCBI Taxonomy" id="1685379"/>
    <lineage>
        <taxon>Bacteria</taxon>
        <taxon>Pseudomonadati</taxon>
        <taxon>Pseudomonadota</taxon>
        <taxon>Alphaproteobacteria</taxon>
        <taxon>Rhodobacterales</taxon>
        <taxon>Roseobacteraceae</taxon>
        <taxon>Ruegeria</taxon>
    </lineage>
</organism>
<comment type="similarity">
    <text evidence="2 6">Belongs to the acyl-CoA dehydrogenase family.</text>
</comment>
<dbReference type="Gene3D" id="1.10.540.10">
    <property type="entry name" value="Acyl-CoA dehydrogenase/oxidase, N-terminal domain"/>
    <property type="match status" value="1"/>
</dbReference>
<evidence type="ECO:0000256" key="4">
    <source>
        <dbReference type="ARBA" id="ARBA00022827"/>
    </source>
</evidence>
<dbReference type="GO" id="GO:0005737">
    <property type="term" value="C:cytoplasm"/>
    <property type="evidence" value="ECO:0007669"/>
    <property type="project" value="TreeGrafter"/>
</dbReference>
<evidence type="ECO:0000259" key="7">
    <source>
        <dbReference type="Pfam" id="PF00441"/>
    </source>
</evidence>
<dbReference type="Pfam" id="PF00441">
    <property type="entry name" value="Acyl-CoA_dh_1"/>
    <property type="match status" value="1"/>
</dbReference>
<dbReference type="InterPro" id="IPR013786">
    <property type="entry name" value="AcylCoA_DH/ox_N"/>
</dbReference>
<keyword evidence="3 6" id="KW-0285">Flavoprotein</keyword>
<keyword evidence="4 6" id="KW-0274">FAD</keyword>
<evidence type="ECO:0000256" key="6">
    <source>
        <dbReference type="RuleBase" id="RU362125"/>
    </source>
</evidence>
<sequence length="385" mass="41992">MTCPSPFMTPEREAYRNNLRRFFDSEVKPHVEEWEANRAVPWELHEKLGDLGVFGFGIPEEYGGLGFDDAFMRADYAELAFGCGASGVAAAVGGRMISLGPIARFAPEEFKRTVLPEIIAGRMNSSLAITEPGGGSDVANLTTRAERDGDDWVLNGAKAYITGGMDSQWFVVGARTGGPGIAGISLFLIEADTPGFTRTPLGGKMGWHCSEQAMLHFDDCRVPGTALIGPENKGFIAIMNNFNHERLAMIAGSLGMMRVCYDSALDWARERRTFGKRLIEHQVIAHKFAEISARIDMIEAYLERICWAINQGLMPAAEIAKAKVQATKALEFVASEAMQIFGGAGYLTGNPVERVWREVKVMAIGGGSEEIMRDLAVRQMGLAGQ</sequence>
<dbReference type="GO" id="GO:0050660">
    <property type="term" value="F:flavin adenine dinucleotide binding"/>
    <property type="evidence" value="ECO:0007669"/>
    <property type="project" value="InterPro"/>
</dbReference>
<dbReference type="PIRSF" id="PIRSF016578">
    <property type="entry name" value="HsaA"/>
    <property type="match status" value="1"/>
</dbReference>
<feature type="domain" description="Acyl-CoA dehydrogenase/oxidase N-terminal" evidence="9">
    <location>
        <begin position="9"/>
        <end position="121"/>
    </location>
</feature>
<dbReference type="Proteomes" id="UP000053791">
    <property type="component" value="Unassembled WGS sequence"/>
</dbReference>
<evidence type="ECO:0000256" key="5">
    <source>
        <dbReference type="ARBA" id="ARBA00023002"/>
    </source>
</evidence>
<dbReference type="FunFam" id="1.20.140.10:FF:000001">
    <property type="entry name" value="Acyl-CoA dehydrogenase"/>
    <property type="match status" value="1"/>
</dbReference>
<evidence type="ECO:0000259" key="8">
    <source>
        <dbReference type="Pfam" id="PF02770"/>
    </source>
</evidence>
<keyword evidence="5 6" id="KW-0560">Oxidoreductase</keyword>